<comment type="caution">
    <text evidence="2">The sequence shown here is derived from an EMBL/GenBank/DDBJ whole genome shotgun (WGS) entry which is preliminary data.</text>
</comment>
<organism evidence="2 3">
    <name type="scientific">Nocardia tenerifensis</name>
    <dbReference type="NCBI Taxonomy" id="228006"/>
    <lineage>
        <taxon>Bacteria</taxon>
        <taxon>Bacillati</taxon>
        <taxon>Actinomycetota</taxon>
        <taxon>Actinomycetes</taxon>
        <taxon>Mycobacteriales</taxon>
        <taxon>Nocardiaceae</taxon>
        <taxon>Nocardia</taxon>
    </lineage>
</organism>
<evidence type="ECO:0000256" key="1">
    <source>
        <dbReference type="SAM" id="SignalP"/>
    </source>
</evidence>
<evidence type="ECO:0000313" key="2">
    <source>
        <dbReference type="EMBL" id="PXX54089.1"/>
    </source>
</evidence>
<dbReference type="AlphaFoldDB" id="A0A318KB28"/>
<name>A0A318KB28_9NOCA</name>
<dbReference type="EMBL" id="QJKF01000025">
    <property type="protein sequence ID" value="PXX54089.1"/>
    <property type="molecule type" value="Genomic_DNA"/>
</dbReference>
<dbReference type="RefSeq" id="WP_246003229.1">
    <property type="nucleotide sequence ID" value="NZ_QJKF01000025.1"/>
</dbReference>
<reference evidence="2 3" key="1">
    <citation type="submission" date="2018-05" db="EMBL/GenBank/DDBJ databases">
        <title>Genomic Encyclopedia of Type Strains, Phase IV (KMG-IV): sequencing the most valuable type-strain genomes for metagenomic binning, comparative biology and taxonomic classification.</title>
        <authorList>
            <person name="Goeker M."/>
        </authorList>
    </citation>
    <scope>NUCLEOTIDE SEQUENCE [LARGE SCALE GENOMIC DNA]</scope>
    <source>
        <strain evidence="2 3">DSM 44704</strain>
    </source>
</reference>
<keyword evidence="1" id="KW-0732">Signal</keyword>
<gene>
    <name evidence="2" type="ORF">DFR70_12570</name>
</gene>
<evidence type="ECO:0000313" key="3">
    <source>
        <dbReference type="Proteomes" id="UP000247569"/>
    </source>
</evidence>
<feature type="chain" id="PRO_5016364225" evidence="1">
    <location>
        <begin position="38"/>
        <end position="166"/>
    </location>
</feature>
<protein>
    <submittedName>
        <fullName evidence="2">Uncharacterized protein</fullName>
    </submittedName>
</protein>
<keyword evidence="3" id="KW-1185">Reference proteome</keyword>
<accession>A0A318KB28</accession>
<dbReference type="Proteomes" id="UP000247569">
    <property type="component" value="Unassembled WGS sequence"/>
</dbReference>
<feature type="signal peptide" evidence="1">
    <location>
        <begin position="1"/>
        <end position="37"/>
    </location>
</feature>
<sequence>MGMSLKNVSLQRFMVRTGVVAVAMAAAASGFGGSAGANPTDPVAQFTPTLTRVPGPNCAAIVNAETVPQERSGVIGVRAKITQTGEFCGAYYLTVHWRNVDTGATGGQSQRVEGTSVVGMPDNVITGIGMAPGAGKVEAWIDTYSQVYPQNVDLEHLGGRATFTLG</sequence>
<proteinExistence type="predicted"/>